<name>A0A4Z1NUC8_9PEZI</name>
<keyword evidence="3" id="KW-1185">Reference proteome</keyword>
<dbReference type="AlphaFoldDB" id="A0A4Z1NUC8"/>
<feature type="compositionally biased region" description="Basic and acidic residues" evidence="1">
    <location>
        <begin position="49"/>
        <end position="72"/>
    </location>
</feature>
<protein>
    <submittedName>
        <fullName evidence="2">Uncharacterized protein</fullName>
    </submittedName>
</protein>
<proteinExistence type="predicted"/>
<feature type="region of interest" description="Disordered" evidence="1">
    <location>
        <begin position="1"/>
        <end position="21"/>
    </location>
</feature>
<evidence type="ECO:0000256" key="1">
    <source>
        <dbReference type="SAM" id="MobiDB-lite"/>
    </source>
</evidence>
<gene>
    <name evidence="2" type="ORF">E6O75_ATG09404</name>
</gene>
<feature type="compositionally biased region" description="Low complexity" evidence="1">
    <location>
        <begin position="1"/>
        <end position="19"/>
    </location>
</feature>
<feature type="region of interest" description="Disordered" evidence="1">
    <location>
        <begin position="36"/>
        <end position="72"/>
    </location>
</feature>
<evidence type="ECO:0000313" key="3">
    <source>
        <dbReference type="Proteomes" id="UP000298493"/>
    </source>
</evidence>
<organism evidence="2 3">
    <name type="scientific">Venturia nashicola</name>
    <dbReference type="NCBI Taxonomy" id="86259"/>
    <lineage>
        <taxon>Eukaryota</taxon>
        <taxon>Fungi</taxon>
        <taxon>Dikarya</taxon>
        <taxon>Ascomycota</taxon>
        <taxon>Pezizomycotina</taxon>
        <taxon>Dothideomycetes</taxon>
        <taxon>Pleosporomycetidae</taxon>
        <taxon>Venturiales</taxon>
        <taxon>Venturiaceae</taxon>
        <taxon>Venturia</taxon>
    </lineage>
</organism>
<accession>A0A4Z1NUC8</accession>
<evidence type="ECO:0000313" key="2">
    <source>
        <dbReference type="EMBL" id="TID14325.1"/>
    </source>
</evidence>
<sequence>MNNLGNLAGSSNTNASAGADGQKQDYVDKALGMGEKKFGVKNDPSVNEKITDGARGMFEKATGKKVPDKVSN</sequence>
<reference evidence="2 3" key="1">
    <citation type="submission" date="2019-04" db="EMBL/GenBank/DDBJ databases">
        <title>High contiguity whole genome sequence and gene annotation resource for two Venturia nashicola isolates.</title>
        <authorList>
            <person name="Prokchorchik M."/>
            <person name="Won K."/>
            <person name="Lee Y."/>
            <person name="Choi E.D."/>
            <person name="Segonzac C."/>
            <person name="Sohn K.H."/>
        </authorList>
    </citation>
    <scope>NUCLEOTIDE SEQUENCE [LARGE SCALE GENOMIC DNA]</scope>
    <source>
        <strain evidence="2 3">PRI2</strain>
    </source>
</reference>
<dbReference type="EMBL" id="SNSC02000023">
    <property type="protein sequence ID" value="TID14325.1"/>
    <property type="molecule type" value="Genomic_DNA"/>
</dbReference>
<comment type="caution">
    <text evidence="2">The sequence shown here is derived from an EMBL/GenBank/DDBJ whole genome shotgun (WGS) entry which is preliminary data.</text>
</comment>
<dbReference type="OrthoDB" id="3050608at2759"/>
<dbReference type="Proteomes" id="UP000298493">
    <property type="component" value="Unassembled WGS sequence"/>
</dbReference>